<dbReference type="OrthoDB" id="1706066at2759"/>
<dbReference type="AlphaFoldDB" id="A0A5B7D1R1"/>
<dbReference type="Pfam" id="PF00501">
    <property type="entry name" value="AMP-binding"/>
    <property type="match status" value="1"/>
</dbReference>
<feature type="domain" description="AMP-dependent synthetase/ligase" evidence="3">
    <location>
        <begin position="25"/>
        <end position="83"/>
    </location>
</feature>
<reference evidence="4 5" key="1">
    <citation type="submission" date="2019-05" db="EMBL/GenBank/DDBJ databases">
        <title>Another draft genome of Portunus trituberculatus and its Hox gene families provides insights of decapod evolution.</title>
        <authorList>
            <person name="Jeong J.-H."/>
            <person name="Song I."/>
            <person name="Kim S."/>
            <person name="Choi T."/>
            <person name="Kim D."/>
            <person name="Ryu S."/>
            <person name="Kim W."/>
        </authorList>
    </citation>
    <scope>NUCLEOTIDE SEQUENCE [LARGE SCALE GENOMIC DNA]</scope>
    <source>
        <tissue evidence="4">Muscle</tissue>
    </source>
</reference>
<dbReference type="PANTHER" id="PTHR24095:SF244">
    <property type="entry name" value="ACETYL-COENZYME A SYNTHETASE"/>
    <property type="match status" value="1"/>
</dbReference>
<evidence type="ECO:0000313" key="5">
    <source>
        <dbReference type="Proteomes" id="UP000324222"/>
    </source>
</evidence>
<dbReference type="GO" id="GO:0006085">
    <property type="term" value="P:acetyl-CoA biosynthetic process"/>
    <property type="evidence" value="ECO:0007669"/>
    <property type="project" value="TreeGrafter"/>
</dbReference>
<evidence type="ECO:0000256" key="1">
    <source>
        <dbReference type="ARBA" id="ARBA00013275"/>
    </source>
</evidence>
<gene>
    <name evidence="4" type="primary">ACSS2_1</name>
    <name evidence="4" type="ORF">E2C01_008418</name>
</gene>
<dbReference type="GO" id="GO:0003987">
    <property type="term" value="F:acetate-CoA ligase activity"/>
    <property type="evidence" value="ECO:0007669"/>
    <property type="project" value="UniProtKB-EC"/>
</dbReference>
<keyword evidence="5" id="KW-1185">Reference proteome</keyword>
<sequence length="182" mass="20054">MPILPPFSPHLRHVVARREGNDPADAEVVTYGELLKDVCRVANVLKAKGVAKGDRVAIYMPMVKHLVVAMLAVARIGAVHSIVVNWDPSVDVWWHEALSTVSSECDPVWMDTEDPLFMLYTSFTTPARASPRRRRHVTSLPSREAQVRETPRRESSSERQLCCCVATGGAFCGGLGTTADRS</sequence>
<dbReference type="InterPro" id="IPR000873">
    <property type="entry name" value="AMP-dep_synth/lig_dom"/>
</dbReference>
<dbReference type="EMBL" id="VSRR010000442">
    <property type="protein sequence ID" value="MPC15619.1"/>
    <property type="molecule type" value="Genomic_DNA"/>
</dbReference>
<proteinExistence type="predicted"/>
<dbReference type="EC" id="6.2.1.1" evidence="1"/>
<comment type="caution">
    <text evidence="4">The sequence shown here is derived from an EMBL/GenBank/DDBJ whole genome shotgun (WGS) entry which is preliminary data.</text>
</comment>
<feature type="region of interest" description="Disordered" evidence="2">
    <location>
        <begin position="130"/>
        <end position="153"/>
    </location>
</feature>
<evidence type="ECO:0000256" key="2">
    <source>
        <dbReference type="SAM" id="MobiDB-lite"/>
    </source>
</evidence>
<evidence type="ECO:0000259" key="3">
    <source>
        <dbReference type="Pfam" id="PF00501"/>
    </source>
</evidence>
<name>A0A5B7D1R1_PORTR</name>
<dbReference type="PANTHER" id="PTHR24095">
    <property type="entry name" value="ACETYL-COENZYME A SYNTHETASE"/>
    <property type="match status" value="1"/>
</dbReference>
<dbReference type="SUPFAM" id="SSF56801">
    <property type="entry name" value="Acetyl-CoA synthetase-like"/>
    <property type="match status" value="1"/>
</dbReference>
<evidence type="ECO:0000313" key="4">
    <source>
        <dbReference type="EMBL" id="MPC15619.1"/>
    </source>
</evidence>
<dbReference type="Proteomes" id="UP000324222">
    <property type="component" value="Unassembled WGS sequence"/>
</dbReference>
<protein>
    <recommendedName>
        <fullName evidence="1">acetate--CoA ligase</fullName>
        <ecNumber evidence="1">6.2.1.1</ecNumber>
    </recommendedName>
</protein>
<dbReference type="InterPro" id="IPR042099">
    <property type="entry name" value="ANL_N_sf"/>
</dbReference>
<accession>A0A5B7D1R1</accession>
<organism evidence="4 5">
    <name type="scientific">Portunus trituberculatus</name>
    <name type="common">Swimming crab</name>
    <name type="synonym">Neptunus trituberculatus</name>
    <dbReference type="NCBI Taxonomy" id="210409"/>
    <lineage>
        <taxon>Eukaryota</taxon>
        <taxon>Metazoa</taxon>
        <taxon>Ecdysozoa</taxon>
        <taxon>Arthropoda</taxon>
        <taxon>Crustacea</taxon>
        <taxon>Multicrustacea</taxon>
        <taxon>Malacostraca</taxon>
        <taxon>Eumalacostraca</taxon>
        <taxon>Eucarida</taxon>
        <taxon>Decapoda</taxon>
        <taxon>Pleocyemata</taxon>
        <taxon>Brachyura</taxon>
        <taxon>Eubrachyura</taxon>
        <taxon>Portunoidea</taxon>
        <taxon>Portunidae</taxon>
        <taxon>Portuninae</taxon>
        <taxon>Portunus</taxon>
    </lineage>
</organism>
<dbReference type="Gene3D" id="3.40.50.12780">
    <property type="entry name" value="N-terminal domain of ligase-like"/>
    <property type="match status" value="2"/>
</dbReference>